<dbReference type="SUPFAM" id="SSF52540">
    <property type="entry name" value="P-loop containing nucleoside triphosphate hydrolases"/>
    <property type="match status" value="1"/>
</dbReference>
<dbReference type="Proteomes" id="UP001218170">
    <property type="component" value="Unassembled WGS sequence"/>
</dbReference>
<gene>
    <name evidence="1" type="ORF">PUW80_10370</name>
</gene>
<evidence type="ECO:0008006" key="3">
    <source>
        <dbReference type="Google" id="ProtNLM"/>
    </source>
</evidence>
<evidence type="ECO:0000313" key="1">
    <source>
        <dbReference type="EMBL" id="MDD7962750.1"/>
    </source>
</evidence>
<dbReference type="InterPro" id="IPR027417">
    <property type="entry name" value="P-loop_NTPase"/>
</dbReference>
<organism evidence="1 2">
    <name type="scientific">Microbacterium thalli</name>
    <dbReference type="NCBI Taxonomy" id="3027921"/>
    <lineage>
        <taxon>Bacteria</taxon>
        <taxon>Bacillati</taxon>
        <taxon>Actinomycetota</taxon>
        <taxon>Actinomycetes</taxon>
        <taxon>Micrococcales</taxon>
        <taxon>Microbacteriaceae</taxon>
        <taxon>Microbacterium</taxon>
    </lineage>
</organism>
<sequence>MSSAPSRSNPLPRAIEDAVDTVLGLVVPGMVIVVDGRSGAGKTTFAREVLRRWPADVDVEPVALDDLYPGWDGLVAGSAYAYARVLAPRLERRAATWQRWDWNADRYGDVRACPPERAVILEGSGALTPASAALSSVRVWLDAPASVRRERALARDGETYRPHWERWARQEDEHVARHDPRALATHIVELA</sequence>
<dbReference type="RefSeq" id="WP_274264600.1">
    <property type="nucleotide sequence ID" value="NZ_JAQZCI010000002.1"/>
</dbReference>
<evidence type="ECO:0000313" key="2">
    <source>
        <dbReference type="Proteomes" id="UP001218170"/>
    </source>
</evidence>
<keyword evidence="2" id="KW-1185">Reference proteome</keyword>
<reference evidence="1 2" key="1">
    <citation type="submission" date="2023-02" db="EMBL/GenBank/DDBJ databases">
        <title>Study of novel species of the Microbacterium genus.</title>
        <authorList>
            <person name="Arroyo-Herrera I."/>
            <person name="Roman-Ponce B."/>
            <person name="Vasquez-Murrieta M.S."/>
        </authorList>
    </citation>
    <scope>NUCLEOTIDE SEQUENCE [LARGE SCALE GENOMIC DNA]</scope>
    <source>
        <strain evidence="1 2">NE1TT3</strain>
    </source>
</reference>
<comment type="caution">
    <text evidence="1">The sequence shown here is derived from an EMBL/GenBank/DDBJ whole genome shotgun (WGS) entry which is preliminary data.</text>
</comment>
<name>A0ABT5SJS8_9MICO</name>
<dbReference type="NCBIfam" id="NF005115">
    <property type="entry name" value="PRK06547.1"/>
    <property type="match status" value="1"/>
</dbReference>
<protein>
    <recommendedName>
        <fullName evidence="3">Aminobenzoate synthetase</fullName>
    </recommendedName>
</protein>
<dbReference type="Gene3D" id="3.40.50.300">
    <property type="entry name" value="P-loop containing nucleotide triphosphate hydrolases"/>
    <property type="match status" value="1"/>
</dbReference>
<accession>A0ABT5SJS8</accession>
<dbReference type="EMBL" id="JAQZCI010000002">
    <property type="protein sequence ID" value="MDD7962750.1"/>
    <property type="molecule type" value="Genomic_DNA"/>
</dbReference>
<proteinExistence type="predicted"/>